<keyword evidence="1" id="KW-0175">Coiled coil</keyword>
<dbReference type="GO" id="GO:0046872">
    <property type="term" value="F:metal ion binding"/>
    <property type="evidence" value="ECO:0007669"/>
    <property type="project" value="TreeGrafter"/>
</dbReference>
<keyword evidence="5" id="KW-1185">Reference proteome</keyword>
<feature type="domain" description="CYTH" evidence="2">
    <location>
        <begin position="4"/>
        <end position="200"/>
    </location>
</feature>
<sequence>MNRSAETEIKLMATPAMLETLRTHPALAGKDRKIDFATTYFDTVDGQLMRAGAALRIRESADGREQTLKLSPPERSQLRRSEWNVATEADVPDPRLFPARQKAALNRLLDGAPLTPVASLRIQRTTRLLHLSGSTVELAFDVGAISAGDREAPVCELEMELITGRLADVLALAQQLPLGSELQWSLAGKAERSHLLAFDKQPAAAIARPVTLRRTMTVAEGFQAIAWNCLDQLLQNYPLVAERGSPEGLHQCRVAIRRLRAAFSAFGDVVDDPASKVLRAEFKAVADGLGPARDLDVLLGNIRKDTRPDDAHGELPEQLERRRKIEYQSVRTLLDDAPFQRLLFELAHWIESGEWLTRADDTQRGQPLAKFASRALSRQHRRLRSHKNVVKMSDRGRHKMRIASKKLRYAAEFFASLFADEAPAAKRSFIRILEQLQDRLGQLNDRSVAAKGRSDLFQDLEPITAARLATQLEAELNAHARSRFRLLKSASRSLARFDDAKPWWKQ</sequence>
<dbReference type="Pfam" id="PF05235">
    <property type="entry name" value="CHAD"/>
    <property type="match status" value="1"/>
</dbReference>
<dbReference type="PROSITE" id="PS51708">
    <property type="entry name" value="CHAD"/>
    <property type="match status" value="1"/>
</dbReference>
<reference evidence="4 5" key="1">
    <citation type="submission" date="2017-11" db="EMBL/GenBank/DDBJ databases">
        <title>Genomic Encyclopedia of Type Strains, Phase III (KMG-III): the genomes of soil and plant-associated and newly described type strains.</title>
        <authorList>
            <person name="Whitman W."/>
        </authorList>
    </citation>
    <scope>NUCLEOTIDE SEQUENCE [LARGE SCALE GENOMIC DNA]</scope>
    <source>
        <strain evidence="4 5">CGMCC 1.12274</strain>
    </source>
</reference>
<evidence type="ECO:0000313" key="4">
    <source>
        <dbReference type="EMBL" id="PKB19050.1"/>
    </source>
</evidence>
<dbReference type="PANTHER" id="PTHR39569">
    <property type="entry name" value="INORGANIC TRIPHOSPHATASE"/>
    <property type="match status" value="1"/>
</dbReference>
<dbReference type="EMBL" id="PHUF01000003">
    <property type="protein sequence ID" value="PKB19050.1"/>
    <property type="molecule type" value="Genomic_DNA"/>
</dbReference>
<dbReference type="Pfam" id="PF01928">
    <property type="entry name" value="CYTH"/>
    <property type="match status" value="1"/>
</dbReference>
<gene>
    <name evidence="4" type="ORF">B0I00_1277</name>
</gene>
<dbReference type="CDD" id="cd07756">
    <property type="entry name" value="CYTH-like_Pase_CHAD"/>
    <property type="match status" value="1"/>
</dbReference>
<dbReference type="InterPro" id="IPR007899">
    <property type="entry name" value="CHAD_dom"/>
</dbReference>
<dbReference type="InterPro" id="IPR038186">
    <property type="entry name" value="CHAD_dom_sf"/>
</dbReference>
<proteinExistence type="predicted"/>
<dbReference type="AlphaFoldDB" id="A0A2N0HJD2"/>
<accession>A0A2N0HJD2</accession>
<dbReference type="SUPFAM" id="SSF55154">
    <property type="entry name" value="CYTH-like phosphatases"/>
    <property type="match status" value="1"/>
</dbReference>
<dbReference type="Gene3D" id="1.40.20.10">
    <property type="entry name" value="CHAD domain"/>
    <property type="match status" value="1"/>
</dbReference>
<feature type="domain" description="CHAD" evidence="3">
    <location>
        <begin position="215"/>
        <end position="493"/>
    </location>
</feature>
<dbReference type="RefSeq" id="WP_100866570.1">
    <property type="nucleotide sequence ID" value="NZ_PHUF01000003.1"/>
</dbReference>
<dbReference type="InterPro" id="IPR023577">
    <property type="entry name" value="CYTH_domain"/>
</dbReference>
<evidence type="ECO:0000313" key="5">
    <source>
        <dbReference type="Proteomes" id="UP000232587"/>
    </source>
</evidence>
<evidence type="ECO:0000256" key="1">
    <source>
        <dbReference type="SAM" id="Coils"/>
    </source>
</evidence>
<dbReference type="SMART" id="SM00880">
    <property type="entry name" value="CHAD"/>
    <property type="match status" value="1"/>
</dbReference>
<dbReference type="InterPro" id="IPR039013">
    <property type="entry name" value="YgiF"/>
</dbReference>
<evidence type="ECO:0000259" key="2">
    <source>
        <dbReference type="PROSITE" id="PS51707"/>
    </source>
</evidence>
<comment type="caution">
    <text evidence="4">The sequence shown here is derived from an EMBL/GenBank/DDBJ whole genome shotgun (WGS) entry which is preliminary data.</text>
</comment>
<dbReference type="PANTHER" id="PTHR39569:SF1">
    <property type="entry name" value="INORGANIC TRIPHOSPHATASE"/>
    <property type="match status" value="1"/>
</dbReference>
<evidence type="ECO:0000259" key="3">
    <source>
        <dbReference type="PROSITE" id="PS51708"/>
    </source>
</evidence>
<dbReference type="SMART" id="SM01118">
    <property type="entry name" value="CYTH"/>
    <property type="match status" value="1"/>
</dbReference>
<organism evidence="4 5">
    <name type="scientific">Novosphingobium kunmingense</name>
    <dbReference type="NCBI Taxonomy" id="1211806"/>
    <lineage>
        <taxon>Bacteria</taxon>
        <taxon>Pseudomonadati</taxon>
        <taxon>Pseudomonadota</taxon>
        <taxon>Alphaproteobacteria</taxon>
        <taxon>Sphingomonadales</taxon>
        <taxon>Sphingomonadaceae</taxon>
        <taxon>Novosphingobium</taxon>
    </lineage>
</organism>
<dbReference type="GO" id="GO:0050355">
    <property type="term" value="F:inorganic triphosphate phosphatase activity"/>
    <property type="evidence" value="ECO:0007669"/>
    <property type="project" value="InterPro"/>
</dbReference>
<name>A0A2N0HJD2_9SPHN</name>
<feature type="coiled-coil region" evidence="1">
    <location>
        <begin position="426"/>
        <end position="453"/>
    </location>
</feature>
<dbReference type="OrthoDB" id="9777271at2"/>
<dbReference type="PROSITE" id="PS51707">
    <property type="entry name" value="CYTH"/>
    <property type="match status" value="1"/>
</dbReference>
<dbReference type="InterPro" id="IPR033469">
    <property type="entry name" value="CYTH-like_dom_sf"/>
</dbReference>
<dbReference type="Proteomes" id="UP000232587">
    <property type="component" value="Unassembled WGS sequence"/>
</dbReference>
<protein>
    <submittedName>
        <fullName evidence="4">Inorganic triphosphatase YgiF</fullName>
    </submittedName>
</protein>
<dbReference type="Gene3D" id="2.40.320.10">
    <property type="entry name" value="Hypothetical Protein Pfu-838710-001"/>
    <property type="match status" value="1"/>
</dbReference>